<dbReference type="PROSITE" id="PS50943">
    <property type="entry name" value="HTH_CROC1"/>
    <property type="match status" value="1"/>
</dbReference>
<evidence type="ECO:0000259" key="1">
    <source>
        <dbReference type="PROSITE" id="PS50943"/>
    </source>
</evidence>
<dbReference type="Pfam" id="PF13560">
    <property type="entry name" value="HTH_31"/>
    <property type="match status" value="1"/>
</dbReference>
<gene>
    <name evidence="2" type="ORF">DLM65_03210</name>
</gene>
<dbReference type="InterPro" id="IPR001387">
    <property type="entry name" value="Cro/C1-type_HTH"/>
</dbReference>
<evidence type="ECO:0000313" key="2">
    <source>
        <dbReference type="EMBL" id="PZR82735.1"/>
    </source>
</evidence>
<evidence type="ECO:0000313" key="3">
    <source>
        <dbReference type="Proteomes" id="UP000248724"/>
    </source>
</evidence>
<name>A0A2W5ZI56_9BACT</name>
<protein>
    <recommendedName>
        <fullName evidence="1">HTH cro/C1-type domain-containing protein</fullName>
    </recommendedName>
</protein>
<dbReference type="InterPro" id="IPR010982">
    <property type="entry name" value="Lambda_DNA-bd_dom_sf"/>
</dbReference>
<dbReference type="CDD" id="cd00093">
    <property type="entry name" value="HTH_XRE"/>
    <property type="match status" value="1"/>
</dbReference>
<sequence length="177" mass="19483">MLISYFGLWPSEGFMSRSVHSSGLCQPECKRGPLPLSRTAYGIYYSVGMAKSLGHEIHRVRQLRGLSLSGAATPAGVSAAYLQKLERDEVESPSPRRLHRLAEVLGVGYADLFQLAGYPLPTNDLGPQIARSAGEEPSPSTASALRRMFLSEDDVSDTELEELVRYLAFIRDQRSPQ</sequence>
<dbReference type="GO" id="GO:0003677">
    <property type="term" value="F:DNA binding"/>
    <property type="evidence" value="ECO:0007669"/>
    <property type="project" value="InterPro"/>
</dbReference>
<organism evidence="2 3">
    <name type="scientific">Candidatus Aeolococcus gillhamiae</name>
    <dbReference type="NCBI Taxonomy" id="3127015"/>
    <lineage>
        <taxon>Bacteria</taxon>
        <taxon>Bacillati</taxon>
        <taxon>Candidatus Dormiibacterota</taxon>
        <taxon>Candidatus Dormibacteria</taxon>
        <taxon>Candidatus Aeolococcales</taxon>
        <taxon>Candidatus Aeolococcaceae</taxon>
        <taxon>Candidatus Aeolococcus</taxon>
    </lineage>
</organism>
<reference evidence="2 3" key="1">
    <citation type="journal article" date="2017" name="Nature">
        <title>Atmospheric trace gases support primary production in Antarctic desert surface soil.</title>
        <authorList>
            <person name="Ji M."/>
            <person name="Greening C."/>
            <person name="Vanwonterghem I."/>
            <person name="Carere C.R."/>
            <person name="Bay S.K."/>
            <person name="Steen J.A."/>
            <person name="Montgomery K."/>
            <person name="Lines T."/>
            <person name="Beardall J."/>
            <person name="van Dorst J."/>
            <person name="Snape I."/>
            <person name="Stott M.B."/>
            <person name="Hugenholtz P."/>
            <person name="Ferrari B.C."/>
        </authorList>
    </citation>
    <scope>NUCLEOTIDE SEQUENCE [LARGE SCALE GENOMIC DNA]</scope>
    <source>
        <strain evidence="2">RRmetagenome_bin12</strain>
    </source>
</reference>
<feature type="domain" description="HTH cro/C1-type" evidence="1">
    <location>
        <begin position="57"/>
        <end position="112"/>
    </location>
</feature>
<comment type="caution">
    <text evidence="2">The sequence shown here is derived from an EMBL/GenBank/DDBJ whole genome shotgun (WGS) entry which is preliminary data.</text>
</comment>
<accession>A0A2W5ZI56</accession>
<dbReference type="EMBL" id="QHBU01000059">
    <property type="protein sequence ID" value="PZR82735.1"/>
    <property type="molecule type" value="Genomic_DNA"/>
</dbReference>
<dbReference type="SMART" id="SM00530">
    <property type="entry name" value="HTH_XRE"/>
    <property type="match status" value="1"/>
</dbReference>
<dbReference type="SUPFAM" id="SSF47413">
    <property type="entry name" value="lambda repressor-like DNA-binding domains"/>
    <property type="match status" value="1"/>
</dbReference>
<dbReference type="AlphaFoldDB" id="A0A2W5ZI56"/>
<dbReference type="Proteomes" id="UP000248724">
    <property type="component" value="Unassembled WGS sequence"/>
</dbReference>
<dbReference type="Gene3D" id="1.10.260.40">
    <property type="entry name" value="lambda repressor-like DNA-binding domains"/>
    <property type="match status" value="1"/>
</dbReference>
<proteinExistence type="predicted"/>